<sequence>MIDVNYINELREIEDLKASKVALVEYAKTFNITVKKNQSFDKMVADIEAQLEELANEPMPEDNEGISIADMIQASVDGTLQGEFKEEPELLVDSPIVEDIKVIENQSEIKPDKGLTHEDLAEAFNQPQMTSLDQSSLPEDFTEKLTDALEERKSVLDSLPKNFSPTLLMLGHGQHSYVTLPFWIYDWIVQNPNWMSNPTSFPHAYGYDTIYSLIYYIKRDGYVRIRETRNSSFVVLS</sequence>
<dbReference type="GO" id="GO:0006508">
    <property type="term" value="P:proteolysis"/>
    <property type="evidence" value="ECO:0007669"/>
    <property type="project" value="UniProtKB-KW"/>
</dbReference>
<evidence type="ECO:0000259" key="2">
    <source>
        <dbReference type="Pfam" id="PF26098"/>
    </source>
</evidence>
<protein>
    <submittedName>
        <fullName evidence="3">Inhibitor of prohead protease</fullName>
    </submittedName>
</protein>
<dbReference type="Proteomes" id="UP000289169">
    <property type="component" value="Segment"/>
</dbReference>
<dbReference type="Pfam" id="PF26097">
    <property type="entry name" value="Phage_Inh_N"/>
    <property type="match status" value="1"/>
</dbReference>
<name>A0A410T536_9CAUD</name>
<dbReference type="EMBL" id="MK240351">
    <property type="protein sequence ID" value="QAU03860.1"/>
    <property type="molecule type" value="Genomic_DNA"/>
</dbReference>
<reference evidence="3 4" key="1">
    <citation type="submission" date="2018-11" db="EMBL/GenBank/DDBJ databases">
        <authorList>
            <person name="Teng T."/>
        </authorList>
    </citation>
    <scope>NUCLEOTIDE SEQUENCE [LARGE SCALE GENOMIC DNA]</scope>
</reference>
<feature type="domain" description="Inh N-terminal" evidence="1">
    <location>
        <begin position="1"/>
        <end position="51"/>
    </location>
</feature>
<dbReference type="PIRSF" id="PIRSF012159">
    <property type="entry name" value="Inh_gp21_prd"/>
    <property type="match status" value="1"/>
</dbReference>
<dbReference type="InterPro" id="IPR059054">
    <property type="entry name" value="Inh_N"/>
</dbReference>
<keyword evidence="3" id="KW-0645">Protease</keyword>
<evidence type="ECO:0000313" key="3">
    <source>
        <dbReference type="EMBL" id="QAU03860.1"/>
    </source>
</evidence>
<dbReference type="InterPro" id="IPR059055">
    <property type="entry name" value="Inh_C"/>
</dbReference>
<keyword evidence="3" id="KW-0378">Hydrolase</keyword>
<feature type="domain" description="Inh C-terminal" evidence="2">
    <location>
        <begin position="176"/>
        <end position="236"/>
    </location>
</feature>
<dbReference type="GO" id="GO:0008233">
    <property type="term" value="F:peptidase activity"/>
    <property type="evidence" value="ECO:0007669"/>
    <property type="project" value="UniProtKB-KW"/>
</dbReference>
<dbReference type="Pfam" id="PF26098">
    <property type="entry name" value="Phage_Inh_C"/>
    <property type="match status" value="1"/>
</dbReference>
<evidence type="ECO:0000313" key="4">
    <source>
        <dbReference type="Proteomes" id="UP000289169"/>
    </source>
</evidence>
<organism evidence="3 4">
    <name type="scientific">Acinetobacter phage Henu6</name>
    <dbReference type="NCBI Taxonomy" id="2500136"/>
    <lineage>
        <taxon>Viruses</taxon>
        <taxon>Duplodnaviria</taxon>
        <taxon>Heunggongvirae</taxon>
        <taxon>Uroviricota</taxon>
        <taxon>Caudoviricetes</taxon>
        <taxon>Pantevenvirales</taxon>
        <taxon>Straboviridae</taxon>
        <taxon>Twarogvirinae</taxon>
        <taxon>Zedzedvirus</taxon>
        <taxon>Zedzedvirus zz1</taxon>
    </lineage>
</organism>
<accession>A0A410T536</accession>
<dbReference type="InterPro" id="IPR016594">
    <property type="entry name" value="Inh_T4"/>
</dbReference>
<gene>
    <name evidence="3" type="ORF">Henu6_gp6</name>
</gene>
<evidence type="ECO:0000259" key="1">
    <source>
        <dbReference type="Pfam" id="PF26097"/>
    </source>
</evidence>
<proteinExistence type="predicted"/>